<organism evidence="1 2">
    <name type="scientific">Bacteroides xylanisolvens</name>
    <dbReference type="NCBI Taxonomy" id="371601"/>
    <lineage>
        <taxon>Bacteria</taxon>
        <taxon>Pseudomonadati</taxon>
        <taxon>Bacteroidota</taxon>
        <taxon>Bacteroidia</taxon>
        <taxon>Bacteroidales</taxon>
        <taxon>Bacteroidaceae</taxon>
        <taxon>Bacteroides</taxon>
    </lineage>
</organism>
<dbReference type="AlphaFoldDB" id="A0A1I5DBT6"/>
<gene>
    <name evidence="1" type="ORF">SAMN05216250_1556</name>
</gene>
<protein>
    <submittedName>
        <fullName evidence="1">Uncharacterized protein</fullName>
    </submittedName>
</protein>
<evidence type="ECO:0000313" key="1">
    <source>
        <dbReference type="EMBL" id="SFN96715.1"/>
    </source>
</evidence>
<accession>A0A1I5DBT6</accession>
<dbReference type="EMBL" id="FOUM01000055">
    <property type="protein sequence ID" value="SFN96715.1"/>
    <property type="molecule type" value="Genomic_DNA"/>
</dbReference>
<dbReference type="RefSeq" id="WP_074911341.1">
    <property type="nucleotide sequence ID" value="NZ_FOUM01000055.1"/>
</dbReference>
<name>A0A1I5DBT6_9BACE</name>
<sequence length="378" mass="45710">MNIFLVDINGFTFNSLEKLMNYCKVDEIIDARMNLGSVALRNFYKGKFPQVRYLIKLANSTVNRGYTLEYRKGDHETSFGKMLNRICSSTGKVVGVENLIHYVWYYNIMLREEITALLSPTINQRKCIFSDCPIGSYFYDTSNDLSHIVDLYLKKHRGGWKIDNISKLKSLLQIIKDKIVNAEENKENYYLSKEGSELFDMNMAYYTKEPQFSHFIDVNNICVLYNGGQKIRNLFFEIFSPDQYKYESLPEWDRYNHDIEYIDDYNNDFDDNRDCYKLEHWIKFQEINREKFFEIEEYDLCKTDKDYQKLKEEKSKWLKWKTKNELNKYYVLDENYNNYDYREDDEKDNQRDAFYAMHNDIDDIYENDKYDPFWDNIE</sequence>
<reference evidence="1 2" key="1">
    <citation type="submission" date="2016-10" db="EMBL/GenBank/DDBJ databases">
        <authorList>
            <person name="de Groot N.N."/>
        </authorList>
    </citation>
    <scope>NUCLEOTIDE SEQUENCE [LARGE SCALE GENOMIC DNA]</scope>
    <source>
        <strain evidence="1 2">NLAE-zl-C202</strain>
    </source>
</reference>
<proteinExistence type="predicted"/>
<dbReference type="Proteomes" id="UP000183766">
    <property type="component" value="Unassembled WGS sequence"/>
</dbReference>
<evidence type="ECO:0000313" key="2">
    <source>
        <dbReference type="Proteomes" id="UP000183766"/>
    </source>
</evidence>